<dbReference type="PANTHER" id="PTHR46423">
    <property type="entry name" value="RNA POLYMERASE II-ASSOCIATED PROTEIN 3"/>
    <property type="match status" value="1"/>
</dbReference>
<evidence type="ECO:0000256" key="6">
    <source>
        <dbReference type="SAM" id="MobiDB-lite"/>
    </source>
</evidence>
<feature type="compositionally biased region" description="Basic and acidic residues" evidence="6">
    <location>
        <begin position="107"/>
        <end position="122"/>
    </location>
</feature>
<feature type="compositionally biased region" description="Pro residues" evidence="6">
    <location>
        <begin position="160"/>
        <end position="172"/>
    </location>
</feature>
<gene>
    <name evidence="8" type="ORF">SISSUDRAFT_1007290</name>
</gene>
<evidence type="ECO:0000313" key="8">
    <source>
        <dbReference type="EMBL" id="KZT36652.1"/>
    </source>
</evidence>
<dbReference type="InterPro" id="IPR051966">
    <property type="entry name" value="RPAP3"/>
</dbReference>
<comment type="similarity">
    <text evidence="3">Belongs to the RPAP3 family.</text>
</comment>
<evidence type="ECO:0000256" key="3">
    <source>
        <dbReference type="ARBA" id="ARBA00038275"/>
    </source>
</evidence>
<dbReference type="GO" id="GO:0101031">
    <property type="term" value="C:protein folding chaperone complex"/>
    <property type="evidence" value="ECO:0007669"/>
    <property type="project" value="TreeGrafter"/>
</dbReference>
<feature type="repeat" description="TPR" evidence="5">
    <location>
        <begin position="75"/>
        <end position="108"/>
    </location>
</feature>
<dbReference type="EMBL" id="KV428102">
    <property type="protein sequence ID" value="KZT36652.1"/>
    <property type="molecule type" value="Genomic_DNA"/>
</dbReference>
<dbReference type="Proteomes" id="UP000076798">
    <property type="component" value="Unassembled WGS sequence"/>
</dbReference>
<dbReference type="PANTHER" id="PTHR46423:SF1">
    <property type="entry name" value="RNA POLYMERASE II-ASSOCIATED PROTEIN 3"/>
    <property type="match status" value="1"/>
</dbReference>
<name>A0A166BR34_9AGAM</name>
<evidence type="ECO:0000256" key="1">
    <source>
        <dbReference type="ARBA" id="ARBA00022737"/>
    </source>
</evidence>
<dbReference type="Gene3D" id="1.25.40.10">
    <property type="entry name" value="Tetratricopeptide repeat domain"/>
    <property type="match status" value="1"/>
</dbReference>
<feature type="region of interest" description="Disordered" evidence="6">
    <location>
        <begin position="107"/>
        <end position="139"/>
    </location>
</feature>
<feature type="region of interest" description="Disordered" evidence="6">
    <location>
        <begin position="233"/>
        <end position="258"/>
    </location>
</feature>
<dbReference type="SUPFAM" id="SSF48452">
    <property type="entry name" value="TPR-like"/>
    <property type="match status" value="1"/>
</dbReference>
<keyword evidence="9" id="KW-1185">Reference proteome</keyword>
<dbReference type="InterPro" id="IPR019734">
    <property type="entry name" value="TPR_rpt"/>
</dbReference>
<evidence type="ECO:0000313" key="9">
    <source>
        <dbReference type="Proteomes" id="UP000076798"/>
    </source>
</evidence>
<proteinExistence type="inferred from homology"/>
<dbReference type="PROSITE" id="PS50005">
    <property type="entry name" value="TPR"/>
    <property type="match status" value="1"/>
</dbReference>
<dbReference type="InterPro" id="IPR011990">
    <property type="entry name" value="TPR-like_helical_dom_sf"/>
</dbReference>
<reference evidence="8 9" key="1">
    <citation type="journal article" date="2016" name="Mol. Biol. Evol.">
        <title>Comparative Genomics of Early-Diverging Mushroom-Forming Fungi Provides Insights into the Origins of Lignocellulose Decay Capabilities.</title>
        <authorList>
            <person name="Nagy L.G."/>
            <person name="Riley R."/>
            <person name="Tritt A."/>
            <person name="Adam C."/>
            <person name="Daum C."/>
            <person name="Floudas D."/>
            <person name="Sun H."/>
            <person name="Yadav J.S."/>
            <person name="Pangilinan J."/>
            <person name="Larsson K.H."/>
            <person name="Matsuura K."/>
            <person name="Barry K."/>
            <person name="Labutti K."/>
            <person name="Kuo R."/>
            <person name="Ohm R.A."/>
            <person name="Bhattacharya S.S."/>
            <person name="Shirouzu T."/>
            <person name="Yoshinaga Y."/>
            <person name="Martin F.M."/>
            <person name="Grigoriev I.V."/>
            <person name="Hibbett D.S."/>
        </authorList>
    </citation>
    <scope>NUCLEOTIDE SEQUENCE [LARGE SCALE GENOMIC DNA]</scope>
    <source>
        <strain evidence="8 9">HHB10207 ss-3</strain>
    </source>
</reference>
<dbReference type="Pfam" id="PF13181">
    <property type="entry name" value="TPR_8"/>
    <property type="match status" value="1"/>
</dbReference>
<sequence length="372" mass="40663">MSTSKSAQAHKEKGNASFKAGNYAEAVGHYSAAIVADRKEPTYPLNRAAAYLKLGKNEDAERDCTTCLGLSPTNVKALFRRGQARAALGRTEDAILDFHEILKLEPKNEPAKEELAKAEQNSKGKGKALSQPKPSPTVEPIIKPIRRRVPITIVEDPVVPAPSSPLDPPSNPIQPHAAEPSSIVETGTLRAVQTRKISTLEKPATIAPSLSPPPPKTSTGRRVGGGVFHANGSTPTLFTPPPRPSPVQNESLARPTPSDSAMSLFTFTRAMASSQNPDERWEIIKRVPPQSIPDMFGTSLEPPILHSILKTFLHVLSASKDEATSSLIREYMRALPRVARFSTVRLFFSREEEQTVSDLWEKLGQDEYSRAW</sequence>
<dbReference type="AlphaFoldDB" id="A0A166BR34"/>
<dbReference type="InterPro" id="IPR025986">
    <property type="entry name" value="RPAP3-like_C"/>
</dbReference>
<dbReference type="STRING" id="1314776.A0A166BR34"/>
<keyword evidence="2 5" id="KW-0802">TPR repeat</keyword>
<feature type="compositionally biased region" description="Polar residues" evidence="6">
    <location>
        <begin position="247"/>
        <end position="258"/>
    </location>
</feature>
<feature type="domain" description="RNA-polymerase II-associated protein 3-like C-terminal" evidence="7">
    <location>
        <begin position="263"/>
        <end position="352"/>
    </location>
</feature>
<dbReference type="Pfam" id="PF13877">
    <property type="entry name" value="RPAP3_C"/>
    <property type="match status" value="1"/>
</dbReference>
<keyword evidence="1" id="KW-0677">Repeat</keyword>
<feature type="region of interest" description="Disordered" evidence="6">
    <location>
        <begin position="160"/>
        <end position="188"/>
    </location>
</feature>
<dbReference type="SMART" id="SM00028">
    <property type="entry name" value="TPR"/>
    <property type="match status" value="3"/>
</dbReference>
<evidence type="ECO:0000256" key="2">
    <source>
        <dbReference type="ARBA" id="ARBA00022803"/>
    </source>
</evidence>
<evidence type="ECO:0000259" key="7">
    <source>
        <dbReference type="Pfam" id="PF13877"/>
    </source>
</evidence>
<dbReference type="InterPro" id="IPR013105">
    <property type="entry name" value="TPR_2"/>
</dbReference>
<organism evidence="8 9">
    <name type="scientific">Sistotremastrum suecicum HHB10207 ss-3</name>
    <dbReference type="NCBI Taxonomy" id="1314776"/>
    <lineage>
        <taxon>Eukaryota</taxon>
        <taxon>Fungi</taxon>
        <taxon>Dikarya</taxon>
        <taxon>Basidiomycota</taxon>
        <taxon>Agaricomycotina</taxon>
        <taxon>Agaricomycetes</taxon>
        <taxon>Sistotremastrales</taxon>
        <taxon>Sistotremastraceae</taxon>
        <taxon>Sistotremastrum</taxon>
    </lineage>
</organism>
<dbReference type="Pfam" id="PF07719">
    <property type="entry name" value="TPR_2"/>
    <property type="match status" value="1"/>
</dbReference>
<accession>A0A166BR34</accession>
<evidence type="ECO:0000256" key="4">
    <source>
        <dbReference type="ARBA" id="ARBA00040133"/>
    </source>
</evidence>
<evidence type="ECO:0000256" key="5">
    <source>
        <dbReference type="PROSITE-ProRule" id="PRU00339"/>
    </source>
</evidence>
<dbReference type="Pfam" id="PF13432">
    <property type="entry name" value="TPR_16"/>
    <property type="match status" value="1"/>
</dbReference>
<protein>
    <recommendedName>
        <fullName evidence="4">RNA polymerase II-associated protein 3</fullName>
    </recommendedName>
</protein>
<dbReference type="OrthoDB" id="629492at2759"/>